<dbReference type="Proteomes" id="UP000682877">
    <property type="component" value="Chromosome 3"/>
</dbReference>
<dbReference type="PANTHER" id="PTHR33646:SF2">
    <property type="entry name" value="F20H23.8 PROTEIN"/>
    <property type="match status" value="1"/>
</dbReference>
<feature type="compositionally biased region" description="Basic and acidic residues" evidence="1">
    <location>
        <begin position="74"/>
        <end position="90"/>
    </location>
</feature>
<accession>A0A8S1ZWQ7</accession>
<feature type="region of interest" description="Disordered" evidence="1">
    <location>
        <begin position="71"/>
        <end position="97"/>
    </location>
</feature>
<feature type="transmembrane region" description="Helical" evidence="2">
    <location>
        <begin position="178"/>
        <end position="200"/>
    </location>
</feature>
<dbReference type="EMBL" id="LR999453">
    <property type="protein sequence ID" value="CAE5966026.1"/>
    <property type="molecule type" value="Genomic_DNA"/>
</dbReference>
<evidence type="ECO:0000259" key="3">
    <source>
        <dbReference type="Pfam" id="PF20705"/>
    </source>
</evidence>
<dbReference type="AlphaFoldDB" id="A0A8S1ZWQ7"/>
<feature type="region of interest" description="Disordered" evidence="1">
    <location>
        <begin position="120"/>
        <end position="149"/>
    </location>
</feature>
<keyword evidence="2" id="KW-0472">Membrane</keyword>
<keyword evidence="2" id="KW-1133">Transmembrane helix</keyword>
<dbReference type="PANTHER" id="PTHR33646">
    <property type="entry name" value="GB|AAF00631.1"/>
    <property type="match status" value="1"/>
</dbReference>
<protein>
    <recommendedName>
        <fullName evidence="3">DUF6821 domain-containing protein</fullName>
    </recommendedName>
</protein>
<proteinExistence type="predicted"/>
<evidence type="ECO:0000313" key="4">
    <source>
        <dbReference type="EMBL" id="CAE5966026.1"/>
    </source>
</evidence>
<gene>
    <name evidence="4" type="ORF">AARE701A_LOCUS6262</name>
</gene>
<feature type="region of interest" description="Disordered" evidence="1">
    <location>
        <begin position="429"/>
        <end position="448"/>
    </location>
</feature>
<feature type="domain" description="DUF6821" evidence="3">
    <location>
        <begin position="103"/>
        <end position="249"/>
    </location>
</feature>
<name>A0A8S1ZWQ7_ARAAE</name>
<dbReference type="Pfam" id="PF20705">
    <property type="entry name" value="DUF6821"/>
    <property type="match status" value="1"/>
</dbReference>
<dbReference type="InterPro" id="IPR012438">
    <property type="entry name" value="DUF1639"/>
</dbReference>
<evidence type="ECO:0000256" key="2">
    <source>
        <dbReference type="SAM" id="Phobius"/>
    </source>
</evidence>
<dbReference type="InterPro" id="IPR045883">
    <property type="entry name" value="At4g13530-like"/>
</dbReference>
<dbReference type="InterPro" id="IPR049224">
    <property type="entry name" value="DUF6821"/>
</dbReference>
<reference evidence="4" key="1">
    <citation type="submission" date="2021-01" db="EMBL/GenBank/DDBJ databases">
        <authorList>
            <person name="Bezrukov I."/>
        </authorList>
    </citation>
    <scope>NUCLEOTIDE SEQUENCE</scope>
</reference>
<keyword evidence="2" id="KW-0812">Transmembrane</keyword>
<sequence length="448" mass="50597">MDLEDWELVLPNNSFKDLDLDHDEDHHGAMVMDYFLCPSTKDPLPKTESPPRTIVVPKKLLQVPIAWEAVLDQDNTKKPNNRETDPDPDSKQTLSTDFVSSPRVSFKIMKETEFADMKIDPPTRITSPLPQIDAAASKPSDLEGGDDLRDKKEVVLEEEDEDGSGGERLNLWKAGLNGIGAICSFGVAAAAATVCVFFLGHNNIKICKNKNQMLRFQIYSDDNKRMKEVVNHATKLNEAIFGMKGVPVLGTIREIASKMSSSLEQEIFLQWGNKKRLRCLRAKDKKISRSKNSSRFLGQDTFLLQSSRFSRGSEGAILRSGLPDRRPEKEERYYTTRGVVDNIGKVCLDENNNGEDSNNKEESMWPKLFITLSNKEKEEDFMAMKGCKPSHRPKKRAKLIQRSLLLVSPGTWLADLCPDRYDVRVKKSSKKRRARGLKAMGNMETDSD</sequence>
<evidence type="ECO:0000256" key="1">
    <source>
        <dbReference type="SAM" id="MobiDB-lite"/>
    </source>
</evidence>
<dbReference type="Pfam" id="PF07797">
    <property type="entry name" value="DUF1639"/>
    <property type="match status" value="1"/>
</dbReference>
<evidence type="ECO:0000313" key="5">
    <source>
        <dbReference type="Proteomes" id="UP000682877"/>
    </source>
</evidence>
<keyword evidence="5" id="KW-1185">Reference proteome</keyword>
<organism evidence="4 5">
    <name type="scientific">Arabidopsis arenosa</name>
    <name type="common">Sand rock-cress</name>
    <name type="synonym">Cardaminopsis arenosa</name>
    <dbReference type="NCBI Taxonomy" id="38785"/>
    <lineage>
        <taxon>Eukaryota</taxon>
        <taxon>Viridiplantae</taxon>
        <taxon>Streptophyta</taxon>
        <taxon>Embryophyta</taxon>
        <taxon>Tracheophyta</taxon>
        <taxon>Spermatophyta</taxon>
        <taxon>Magnoliopsida</taxon>
        <taxon>eudicotyledons</taxon>
        <taxon>Gunneridae</taxon>
        <taxon>Pentapetalae</taxon>
        <taxon>rosids</taxon>
        <taxon>malvids</taxon>
        <taxon>Brassicales</taxon>
        <taxon>Brassicaceae</taxon>
        <taxon>Camelineae</taxon>
        <taxon>Arabidopsis</taxon>
    </lineage>
</organism>